<organism evidence="4 5">
    <name type="scientific">Extremus antarcticus</name>
    <dbReference type="NCBI Taxonomy" id="702011"/>
    <lineage>
        <taxon>Eukaryota</taxon>
        <taxon>Fungi</taxon>
        <taxon>Dikarya</taxon>
        <taxon>Ascomycota</taxon>
        <taxon>Pezizomycotina</taxon>
        <taxon>Dothideomycetes</taxon>
        <taxon>Dothideomycetidae</taxon>
        <taxon>Mycosphaerellales</taxon>
        <taxon>Extremaceae</taxon>
        <taxon>Extremus</taxon>
    </lineage>
</organism>
<dbReference type="PANTHER" id="PTHR37846:SF1">
    <property type="entry name" value="DEACETYLASE-LIKE PROTEIN"/>
    <property type="match status" value="1"/>
</dbReference>
<sequence>MDDSNGPRNRKERRAAARQSGQPISPPSSTPKLKMTQPDRSGPKSKTFMDIYEEKKHLLDAGQPFDPKHTDGLARNESGNILNVGLNSGNDDDEPIGPVGNAVLWALTLSMIHFTLDVLVYSQYRQEIEWAEIFKRTGVVLPILFLVVLVMRSSIAVRFQLAQQVFYLGVAVAAGCYTIHAANRYGYYAVMKRCPPLGTLWIWSVIEMDLPWAAASVGVDMGFLWWKGYSFF</sequence>
<feature type="region of interest" description="Disordered" evidence="1">
    <location>
        <begin position="1"/>
        <end position="46"/>
    </location>
</feature>
<dbReference type="Pfam" id="PF24841">
    <property type="entry name" value="DUF7719"/>
    <property type="match status" value="1"/>
</dbReference>
<gene>
    <name evidence="4" type="ORF">LTR09_009885</name>
</gene>
<evidence type="ECO:0000259" key="3">
    <source>
        <dbReference type="Pfam" id="PF24841"/>
    </source>
</evidence>
<keyword evidence="5" id="KW-1185">Reference proteome</keyword>
<dbReference type="EMBL" id="JAWDJX010000045">
    <property type="protein sequence ID" value="KAK3048773.1"/>
    <property type="molecule type" value="Genomic_DNA"/>
</dbReference>
<evidence type="ECO:0000256" key="1">
    <source>
        <dbReference type="SAM" id="MobiDB-lite"/>
    </source>
</evidence>
<feature type="transmembrane region" description="Helical" evidence="2">
    <location>
        <begin position="102"/>
        <end position="121"/>
    </location>
</feature>
<protein>
    <recommendedName>
        <fullName evidence="3">DUF7719 domain-containing protein</fullName>
    </recommendedName>
</protein>
<keyword evidence="2" id="KW-0812">Transmembrane</keyword>
<dbReference type="PANTHER" id="PTHR37846">
    <property type="entry name" value="YALI0B21296P"/>
    <property type="match status" value="1"/>
</dbReference>
<evidence type="ECO:0000313" key="4">
    <source>
        <dbReference type="EMBL" id="KAK3048773.1"/>
    </source>
</evidence>
<proteinExistence type="predicted"/>
<feature type="transmembrane region" description="Helical" evidence="2">
    <location>
        <begin position="161"/>
        <end position="179"/>
    </location>
</feature>
<comment type="caution">
    <text evidence="4">The sequence shown here is derived from an EMBL/GenBank/DDBJ whole genome shotgun (WGS) entry which is preliminary data.</text>
</comment>
<accession>A0AAJ0GBJ8</accession>
<evidence type="ECO:0000256" key="2">
    <source>
        <dbReference type="SAM" id="Phobius"/>
    </source>
</evidence>
<evidence type="ECO:0000313" key="5">
    <source>
        <dbReference type="Proteomes" id="UP001271007"/>
    </source>
</evidence>
<dbReference type="AlphaFoldDB" id="A0AAJ0GBJ8"/>
<feature type="domain" description="DUF7719" evidence="3">
    <location>
        <begin position="164"/>
        <end position="231"/>
    </location>
</feature>
<dbReference type="InterPro" id="IPR056136">
    <property type="entry name" value="DUF7719"/>
</dbReference>
<feature type="transmembrane region" description="Helical" evidence="2">
    <location>
        <begin position="133"/>
        <end position="155"/>
    </location>
</feature>
<keyword evidence="2" id="KW-1133">Transmembrane helix</keyword>
<keyword evidence="2" id="KW-0472">Membrane</keyword>
<dbReference type="Proteomes" id="UP001271007">
    <property type="component" value="Unassembled WGS sequence"/>
</dbReference>
<reference evidence="4" key="1">
    <citation type="submission" date="2023-04" db="EMBL/GenBank/DDBJ databases">
        <title>Black Yeasts Isolated from many extreme environments.</title>
        <authorList>
            <person name="Coleine C."/>
            <person name="Stajich J.E."/>
            <person name="Selbmann L."/>
        </authorList>
    </citation>
    <scope>NUCLEOTIDE SEQUENCE</scope>
    <source>
        <strain evidence="4">CCFEE 5312</strain>
    </source>
</reference>
<name>A0AAJ0GBJ8_9PEZI</name>